<name>A0A0J6FNN0_COCPO</name>
<gene>
    <name evidence="1" type="ORF">CPAG_07352</name>
</gene>
<protein>
    <submittedName>
        <fullName evidence="1">Uncharacterized protein</fullName>
    </submittedName>
</protein>
<sequence length="88" mass="9705">MALVPRRLVSSSNRLHQQDFVLASLCQTQYGVNVGTFALLPGTENVLPSQAVNYLLRTSYFTIMSERPIANVTAGAIYPIQLPYAYIA</sequence>
<reference evidence="2" key="2">
    <citation type="journal article" date="2009" name="Genome Res.">
        <title>Comparative genomic analyses of the human fungal pathogens Coccidioides and their relatives.</title>
        <authorList>
            <person name="Sharpton T.J."/>
            <person name="Stajich J.E."/>
            <person name="Rounsley S.D."/>
            <person name="Gardner M.J."/>
            <person name="Wortman J.R."/>
            <person name="Jordar V.S."/>
            <person name="Maiti R."/>
            <person name="Kodira C.D."/>
            <person name="Neafsey D.E."/>
            <person name="Zeng Q."/>
            <person name="Hung C.-Y."/>
            <person name="McMahan C."/>
            <person name="Muszewska A."/>
            <person name="Grynberg M."/>
            <person name="Mandel M.A."/>
            <person name="Kellner E.M."/>
            <person name="Barker B.M."/>
            <person name="Galgiani J.N."/>
            <person name="Orbach M.J."/>
            <person name="Kirkland T.N."/>
            <person name="Cole G.T."/>
            <person name="Henn M.R."/>
            <person name="Birren B.W."/>
            <person name="Taylor J.W."/>
        </authorList>
    </citation>
    <scope>NUCLEOTIDE SEQUENCE [LARGE SCALE GENOMIC DNA]</scope>
    <source>
        <strain evidence="2">RMSCC 3488</strain>
    </source>
</reference>
<reference evidence="2" key="3">
    <citation type="journal article" date="2010" name="Genome Res.">
        <title>Population genomic sequencing of Coccidioides fungi reveals recent hybridization and transposon control.</title>
        <authorList>
            <person name="Neafsey D.E."/>
            <person name="Barker B.M."/>
            <person name="Sharpton T.J."/>
            <person name="Stajich J.E."/>
            <person name="Park D.J."/>
            <person name="Whiston E."/>
            <person name="Hung C.-Y."/>
            <person name="McMahan C."/>
            <person name="White J."/>
            <person name="Sykes S."/>
            <person name="Heiman D."/>
            <person name="Young S."/>
            <person name="Zeng Q."/>
            <person name="Abouelleil A."/>
            <person name="Aftuck L."/>
            <person name="Bessette D."/>
            <person name="Brown A."/>
            <person name="FitzGerald M."/>
            <person name="Lui A."/>
            <person name="Macdonald J.P."/>
            <person name="Priest M."/>
            <person name="Orbach M.J."/>
            <person name="Galgiani J.N."/>
            <person name="Kirkland T.N."/>
            <person name="Cole G.T."/>
            <person name="Birren B.W."/>
            <person name="Henn M.R."/>
            <person name="Taylor J.W."/>
            <person name="Rounsley S.D."/>
        </authorList>
    </citation>
    <scope>NUCLEOTIDE SEQUENCE [LARGE SCALE GENOMIC DNA]</scope>
    <source>
        <strain evidence="2">RMSCC 3488</strain>
    </source>
</reference>
<accession>A0A0J6FNN0</accession>
<dbReference type="EMBL" id="DS268112">
    <property type="protein sequence ID" value="KMM71045.1"/>
    <property type="molecule type" value="Genomic_DNA"/>
</dbReference>
<evidence type="ECO:0000313" key="1">
    <source>
        <dbReference type="EMBL" id="KMM71045.1"/>
    </source>
</evidence>
<reference evidence="1 2" key="1">
    <citation type="submission" date="2007-06" db="EMBL/GenBank/DDBJ databases">
        <title>The Genome Sequence of Coccidioides posadasii RMSCC_3488.</title>
        <authorList>
            <consortium name="Coccidioides Genome Resources Consortium"/>
            <consortium name="The Broad Institute Genome Sequencing Platform"/>
            <person name="Henn M.R."/>
            <person name="Sykes S."/>
            <person name="Young S."/>
            <person name="Jaffe D."/>
            <person name="Berlin A."/>
            <person name="Alvarez P."/>
            <person name="Butler J."/>
            <person name="Gnerre S."/>
            <person name="Grabherr M."/>
            <person name="Mauceli E."/>
            <person name="Brockman W."/>
            <person name="Kodira C."/>
            <person name="Alvarado L."/>
            <person name="Zeng Q."/>
            <person name="Crawford M."/>
            <person name="Antoine C."/>
            <person name="Devon K."/>
            <person name="Galgiani J."/>
            <person name="Orsborn K."/>
            <person name="Lewis M.L."/>
            <person name="Nusbaum C."/>
            <person name="Galagan J."/>
            <person name="Birren B."/>
        </authorList>
    </citation>
    <scope>NUCLEOTIDE SEQUENCE [LARGE SCALE GENOMIC DNA]</scope>
    <source>
        <strain evidence="1 2">RMSCC 3488</strain>
    </source>
</reference>
<dbReference type="AlphaFoldDB" id="A0A0J6FNN0"/>
<dbReference type="VEuPathDB" id="FungiDB:CPAG_07352"/>
<proteinExistence type="predicted"/>
<evidence type="ECO:0000313" key="2">
    <source>
        <dbReference type="Proteomes" id="UP000054567"/>
    </source>
</evidence>
<dbReference type="Proteomes" id="UP000054567">
    <property type="component" value="Unassembled WGS sequence"/>
</dbReference>
<organism evidence="1 2">
    <name type="scientific">Coccidioides posadasii RMSCC 3488</name>
    <dbReference type="NCBI Taxonomy" id="454284"/>
    <lineage>
        <taxon>Eukaryota</taxon>
        <taxon>Fungi</taxon>
        <taxon>Dikarya</taxon>
        <taxon>Ascomycota</taxon>
        <taxon>Pezizomycotina</taxon>
        <taxon>Eurotiomycetes</taxon>
        <taxon>Eurotiomycetidae</taxon>
        <taxon>Onygenales</taxon>
        <taxon>Onygenaceae</taxon>
        <taxon>Coccidioides</taxon>
    </lineage>
</organism>